<comment type="caution">
    <text evidence="2">The sequence shown here is derived from an EMBL/GenBank/DDBJ whole genome shotgun (WGS) entry which is preliminary data.</text>
</comment>
<proteinExistence type="predicted"/>
<keyword evidence="1" id="KW-0812">Transmembrane</keyword>
<organism evidence="2 3">
    <name type="scientific">Piscinibacter koreensis</name>
    <dbReference type="NCBI Taxonomy" id="2742824"/>
    <lineage>
        <taxon>Bacteria</taxon>
        <taxon>Pseudomonadati</taxon>
        <taxon>Pseudomonadota</taxon>
        <taxon>Betaproteobacteria</taxon>
        <taxon>Burkholderiales</taxon>
        <taxon>Sphaerotilaceae</taxon>
        <taxon>Piscinibacter</taxon>
    </lineage>
</organism>
<reference evidence="2 3" key="1">
    <citation type="submission" date="2020-06" db="EMBL/GenBank/DDBJ databases">
        <title>Schlegella sp. ID0723 isolated from air conditioner.</title>
        <authorList>
            <person name="Kim D.Y."/>
            <person name="Kim D.-U."/>
        </authorList>
    </citation>
    <scope>NUCLEOTIDE SEQUENCE [LARGE SCALE GENOMIC DNA]</scope>
    <source>
        <strain evidence="2 3">ID0723</strain>
    </source>
</reference>
<keyword evidence="1" id="KW-0472">Membrane</keyword>
<keyword evidence="3" id="KW-1185">Reference proteome</keyword>
<evidence type="ECO:0000313" key="2">
    <source>
        <dbReference type="EMBL" id="NUZ05647.1"/>
    </source>
</evidence>
<name>A0A7Y6NM67_9BURK</name>
<dbReference type="Proteomes" id="UP000529637">
    <property type="component" value="Unassembled WGS sequence"/>
</dbReference>
<evidence type="ECO:0000313" key="3">
    <source>
        <dbReference type="Proteomes" id="UP000529637"/>
    </source>
</evidence>
<dbReference type="InterPro" id="IPR013362">
    <property type="entry name" value="Pilus_4_PilV"/>
</dbReference>
<accession>A0A7Y6NM67</accession>
<gene>
    <name evidence="2" type="primary">pilV</name>
    <name evidence="2" type="ORF">HQN59_07705</name>
</gene>
<dbReference type="EMBL" id="JABWMJ010000003">
    <property type="protein sequence ID" value="NUZ05647.1"/>
    <property type="molecule type" value="Genomic_DNA"/>
</dbReference>
<dbReference type="NCBIfam" id="TIGR02523">
    <property type="entry name" value="type_IV_pilV"/>
    <property type="match status" value="1"/>
</dbReference>
<sequence>MAAERRLNRRAEGGFFLIEALVAILIFALGILGLVAMGGTAVSAQSDAQYRTEASAYADAIASRIALSVDRSSDAALAASLPRFAHRATGAPADCAFTGDDTEEAALLDVINRAASAGGGLPGADATFQQVAVDTAQRNRVSITVCWRTANDSAPRRHTLVTYVN</sequence>
<protein>
    <submittedName>
        <fullName evidence="2">Type IV pilus modification protein PilV</fullName>
    </submittedName>
</protein>
<evidence type="ECO:0000256" key="1">
    <source>
        <dbReference type="SAM" id="Phobius"/>
    </source>
</evidence>
<keyword evidence="1" id="KW-1133">Transmembrane helix</keyword>
<dbReference type="RefSeq" id="WP_176067803.1">
    <property type="nucleotide sequence ID" value="NZ_JABWMJ010000003.1"/>
</dbReference>
<feature type="transmembrane region" description="Helical" evidence="1">
    <location>
        <begin position="15"/>
        <end position="37"/>
    </location>
</feature>
<dbReference type="AlphaFoldDB" id="A0A7Y6NM67"/>